<evidence type="ECO:0000256" key="1">
    <source>
        <dbReference type="ARBA" id="ARBA00010638"/>
    </source>
</evidence>
<evidence type="ECO:0000256" key="4">
    <source>
        <dbReference type="RuleBase" id="RU361279"/>
    </source>
</evidence>
<comment type="cofactor">
    <cofactor evidence="4">
        <name>Mg(2+)</name>
        <dbReference type="ChEBI" id="CHEBI:18420"/>
    </cofactor>
</comment>
<dbReference type="PANTHER" id="PTHR23407:SF1">
    <property type="entry name" value="5-FORMYLTETRAHYDROFOLATE CYCLO-LIGASE"/>
    <property type="match status" value="1"/>
</dbReference>
<dbReference type="GO" id="GO:0030272">
    <property type="term" value="F:5-formyltetrahydrofolate cyclo-ligase activity"/>
    <property type="evidence" value="ECO:0007669"/>
    <property type="project" value="UniProtKB-EC"/>
</dbReference>
<keyword evidence="4" id="KW-0460">Magnesium</keyword>
<gene>
    <name evidence="5" type="ORF">MM239_19450</name>
</gene>
<evidence type="ECO:0000256" key="2">
    <source>
        <dbReference type="ARBA" id="ARBA00022741"/>
    </source>
</evidence>
<dbReference type="Proteomes" id="UP001165489">
    <property type="component" value="Unassembled WGS sequence"/>
</dbReference>
<dbReference type="Pfam" id="PF01812">
    <property type="entry name" value="5-FTHF_cyc-lig"/>
    <property type="match status" value="1"/>
</dbReference>
<proteinExistence type="inferred from homology"/>
<evidence type="ECO:0000313" key="6">
    <source>
        <dbReference type="Proteomes" id="UP001165489"/>
    </source>
</evidence>
<comment type="caution">
    <text evidence="5">The sequence shown here is derived from an EMBL/GenBank/DDBJ whole genome shotgun (WGS) entry which is preliminary data.</text>
</comment>
<dbReference type="Gene3D" id="3.40.50.10420">
    <property type="entry name" value="NagB/RpiA/CoA transferase-like"/>
    <property type="match status" value="1"/>
</dbReference>
<keyword evidence="6" id="KW-1185">Reference proteome</keyword>
<protein>
    <recommendedName>
        <fullName evidence="4">5-formyltetrahydrofolate cyclo-ligase</fullName>
        <ecNumber evidence="4">6.3.3.2</ecNumber>
    </recommendedName>
</protein>
<evidence type="ECO:0000313" key="5">
    <source>
        <dbReference type="EMBL" id="MCH7411571.1"/>
    </source>
</evidence>
<accession>A0ABS9V590</accession>
<dbReference type="NCBIfam" id="TIGR02727">
    <property type="entry name" value="MTHFS_bact"/>
    <property type="match status" value="1"/>
</dbReference>
<sequence>MSRGALRTVYRQKRLSLSLEERLSGANQIMIELMEVLKANPDFKHIHVYLPIERLKEVDIFPLIERMIQDGYHLYTSTVQDDTGLLRTVKVTDLEGLELDKWGIPTPKVLDFADGALIQMVIVPLLVYDKKGNRLGYGKGFYDKFLSSLNQEVLKVGVSFFPPEEQIESEWHDIPLDICITPKETFLF</sequence>
<comment type="similarity">
    <text evidence="1 4">Belongs to the 5-formyltetrahydrofolate cyclo-ligase family.</text>
</comment>
<evidence type="ECO:0000256" key="3">
    <source>
        <dbReference type="ARBA" id="ARBA00022840"/>
    </source>
</evidence>
<dbReference type="PIRSF" id="PIRSF006806">
    <property type="entry name" value="FTHF_cligase"/>
    <property type="match status" value="1"/>
</dbReference>
<dbReference type="InterPro" id="IPR024185">
    <property type="entry name" value="FTHF_cligase-like_sf"/>
</dbReference>
<keyword evidence="2 4" id="KW-0547">Nucleotide-binding</keyword>
<dbReference type="EMBL" id="JAKZGP010000088">
    <property type="protein sequence ID" value="MCH7411571.1"/>
    <property type="molecule type" value="Genomic_DNA"/>
</dbReference>
<name>A0ABS9V590_9BACT</name>
<dbReference type="InterPro" id="IPR037171">
    <property type="entry name" value="NagB/RpiA_transferase-like"/>
</dbReference>
<dbReference type="RefSeq" id="WP_241350003.1">
    <property type="nucleotide sequence ID" value="NZ_JAKZGP010000088.1"/>
</dbReference>
<reference evidence="5" key="1">
    <citation type="submission" date="2022-03" db="EMBL/GenBank/DDBJ databases">
        <title>De novo assembled genomes of Belliella spp. (Cyclobacteriaceae) strains.</title>
        <authorList>
            <person name="Szabo A."/>
            <person name="Korponai K."/>
            <person name="Felfoldi T."/>
        </authorList>
    </citation>
    <scope>NUCLEOTIDE SEQUENCE</scope>
    <source>
        <strain evidence="5">DSM 111904</strain>
    </source>
</reference>
<comment type="catalytic activity">
    <reaction evidence="4">
        <text>(6S)-5-formyl-5,6,7,8-tetrahydrofolate + ATP = (6R)-5,10-methenyltetrahydrofolate + ADP + phosphate</text>
        <dbReference type="Rhea" id="RHEA:10488"/>
        <dbReference type="ChEBI" id="CHEBI:30616"/>
        <dbReference type="ChEBI" id="CHEBI:43474"/>
        <dbReference type="ChEBI" id="CHEBI:57455"/>
        <dbReference type="ChEBI" id="CHEBI:57457"/>
        <dbReference type="ChEBI" id="CHEBI:456216"/>
        <dbReference type="EC" id="6.3.3.2"/>
    </reaction>
</comment>
<dbReference type="InterPro" id="IPR002698">
    <property type="entry name" value="FTHF_cligase"/>
</dbReference>
<organism evidence="5 6">
    <name type="scientific">Belliella filtrata</name>
    <dbReference type="NCBI Taxonomy" id="2923435"/>
    <lineage>
        <taxon>Bacteria</taxon>
        <taxon>Pseudomonadati</taxon>
        <taxon>Bacteroidota</taxon>
        <taxon>Cytophagia</taxon>
        <taxon>Cytophagales</taxon>
        <taxon>Cyclobacteriaceae</taxon>
        <taxon>Belliella</taxon>
    </lineage>
</organism>
<keyword evidence="4" id="KW-0479">Metal-binding</keyword>
<keyword evidence="5" id="KW-0436">Ligase</keyword>
<dbReference type="PANTHER" id="PTHR23407">
    <property type="entry name" value="ATPASE INHIBITOR/5-FORMYLTETRAHYDROFOLATE CYCLO-LIGASE"/>
    <property type="match status" value="1"/>
</dbReference>
<keyword evidence="3 4" id="KW-0067">ATP-binding</keyword>
<dbReference type="EC" id="6.3.3.2" evidence="4"/>
<dbReference type="SUPFAM" id="SSF100950">
    <property type="entry name" value="NagB/RpiA/CoA transferase-like"/>
    <property type="match status" value="1"/>
</dbReference>